<dbReference type="AlphaFoldDB" id="A0A9P5MZ75"/>
<name>A0A9P5MZ75_9AGAM</name>
<comment type="subcellular location">
    <subcellularLocation>
        <location evidence="1">Cytoplasm</location>
    </subcellularLocation>
</comment>
<evidence type="ECO:0000256" key="5">
    <source>
        <dbReference type="ARBA" id="ARBA00038223"/>
    </source>
</evidence>
<evidence type="ECO:0000256" key="6">
    <source>
        <dbReference type="ARBA" id="ARBA00039385"/>
    </source>
</evidence>
<dbReference type="EMBL" id="WHVB01000006">
    <property type="protein sequence ID" value="KAF8482135.1"/>
    <property type="molecule type" value="Genomic_DNA"/>
</dbReference>
<reference evidence="9" key="1">
    <citation type="submission" date="2019-10" db="EMBL/GenBank/DDBJ databases">
        <authorList>
            <consortium name="DOE Joint Genome Institute"/>
            <person name="Kuo A."/>
            <person name="Miyauchi S."/>
            <person name="Kiss E."/>
            <person name="Drula E."/>
            <person name="Kohler A."/>
            <person name="Sanchez-Garcia M."/>
            <person name="Andreopoulos B."/>
            <person name="Barry K.W."/>
            <person name="Bonito G."/>
            <person name="Buee M."/>
            <person name="Carver A."/>
            <person name="Chen C."/>
            <person name="Cichocki N."/>
            <person name="Clum A."/>
            <person name="Culley D."/>
            <person name="Crous P.W."/>
            <person name="Fauchery L."/>
            <person name="Girlanda M."/>
            <person name="Hayes R."/>
            <person name="Keri Z."/>
            <person name="LaButti K."/>
            <person name="Lipzen A."/>
            <person name="Lombard V."/>
            <person name="Magnuson J."/>
            <person name="Maillard F."/>
            <person name="Morin E."/>
            <person name="Murat C."/>
            <person name="Nolan M."/>
            <person name="Ohm R."/>
            <person name="Pangilinan J."/>
            <person name="Pereira M."/>
            <person name="Perotto S."/>
            <person name="Peter M."/>
            <person name="Riley R."/>
            <person name="Sitrit Y."/>
            <person name="Stielow B."/>
            <person name="Szollosi G."/>
            <person name="Zifcakova L."/>
            <person name="Stursova M."/>
            <person name="Spatafora J.W."/>
            <person name="Tedersoo L."/>
            <person name="Vaario L.-M."/>
            <person name="Yamada A."/>
            <person name="Yan M."/>
            <person name="Wang P."/>
            <person name="Xu J."/>
            <person name="Bruns T."/>
            <person name="Baldrian P."/>
            <person name="Vilgalys R."/>
            <person name="Henrissat B."/>
            <person name="Grigoriev I.V."/>
            <person name="Hibbett D."/>
            <person name="Nagy L.G."/>
            <person name="Martin F.M."/>
        </authorList>
    </citation>
    <scope>NUCLEOTIDE SEQUENCE</scope>
    <source>
        <strain evidence="9">Prilba</strain>
    </source>
</reference>
<comment type="similarity">
    <text evidence="5">Belongs to the COX19 family.</text>
</comment>
<sequence length="92" mass="10346">MSFGRPPSISTGFQATPPDRGSFPLDHYGECKASMIRYLECLKRNSSASSECRHLNRDYLNCRMQNGLMEKDEWKNLGLANLAVDDTSQGKT</sequence>
<reference evidence="9" key="2">
    <citation type="journal article" date="2020" name="Nat. Commun.">
        <title>Large-scale genome sequencing of mycorrhizal fungi provides insights into the early evolution of symbiotic traits.</title>
        <authorList>
            <person name="Miyauchi S."/>
            <person name="Kiss E."/>
            <person name="Kuo A."/>
            <person name="Drula E."/>
            <person name="Kohler A."/>
            <person name="Sanchez-Garcia M."/>
            <person name="Morin E."/>
            <person name="Andreopoulos B."/>
            <person name="Barry K.W."/>
            <person name="Bonito G."/>
            <person name="Buee M."/>
            <person name="Carver A."/>
            <person name="Chen C."/>
            <person name="Cichocki N."/>
            <person name="Clum A."/>
            <person name="Culley D."/>
            <person name="Crous P.W."/>
            <person name="Fauchery L."/>
            <person name="Girlanda M."/>
            <person name="Hayes R.D."/>
            <person name="Keri Z."/>
            <person name="LaButti K."/>
            <person name="Lipzen A."/>
            <person name="Lombard V."/>
            <person name="Magnuson J."/>
            <person name="Maillard F."/>
            <person name="Murat C."/>
            <person name="Nolan M."/>
            <person name="Ohm R.A."/>
            <person name="Pangilinan J."/>
            <person name="Pereira M.F."/>
            <person name="Perotto S."/>
            <person name="Peter M."/>
            <person name="Pfister S."/>
            <person name="Riley R."/>
            <person name="Sitrit Y."/>
            <person name="Stielow J.B."/>
            <person name="Szollosi G."/>
            <person name="Zifcakova L."/>
            <person name="Stursova M."/>
            <person name="Spatafora J.W."/>
            <person name="Tedersoo L."/>
            <person name="Vaario L.M."/>
            <person name="Yamada A."/>
            <person name="Yan M."/>
            <person name="Wang P."/>
            <person name="Xu J."/>
            <person name="Bruns T."/>
            <person name="Baldrian P."/>
            <person name="Vilgalys R."/>
            <person name="Dunand C."/>
            <person name="Henrissat B."/>
            <person name="Grigoriev I.V."/>
            <person name="Hibbett D."/>
            <person name="Nagy L.G."/>
            <person name="Martin F.M."/>
        </authorList>
    </citation>
    <scope>NUCLEOTIDE SEQUENCE</scope>
    <source>
        <strain evidence="9">Prilba</strain>
    </source>
</reference>
<evidence type="ECO:0000313" key="10">
    <source>
        <dbReference type="Proteomes" id="UP000759537"/>
    </source>
</evidence>
<feature type="region of interest" description="Disordered" evidence="7">
    <location>
        <begin position="1"/>
        <end position="21"/>
    </location>
</feature>
<evidence type="ECO:0000259" key="8">
    <source>
        <dbReference type="Pfam" id="PF06747"/>
    </source>
</evidence>
<dbReference type="OrthoDB" id="268594at2759"/>
<evidence type="ECO:0000256" key="4">
    <source>
        <dbReference type="ARBA" id="ARBA00037279"/>
    </source>
</evidence>
<evidence type="ECO:0000313" key="9">
    <source>
        <dbReference type="EMBL" id="KAF8482135.1"/>
    </source>
</evidence>
<dbReference type="Proteomes" id="UP000759537">
    <property type="component" value="Unassembled WGS sequence"/>
</dbReference>
<comment type="function">
    <text evidence="4">Required for the assembly of mitochondrial cytochrome c oxidase.</text>
</comment>
<dbReference type="InterPro" id="IPR051383">
    <property type="entry name" value="COX19"/>
</dbReference>
<dbReference type="PANTHER" id="PTHR21107:SF2">
    <property type="entry name" value="CYTOCHROME C OXIDASE ASSEMBLY PROTEIN COX19"/>
    <property type="match status" value="1"/>
</dbReference>
<dbReference type="PANTHER" id="PTHR21107">
    <property type="entry name" value="CYTOCHROME C OXIDASE ASSEMBLY PROTEIN COX19"/>
    <property type="match status" value="1"/>
</dbReference>
<gene>
    <name evidence="9" type="ORF">DFH94DRAFT_628182</name>
</gene>
<dbReference type="Pfam" id="PF06747">
    <property type="entry name" value="CHCH"/>
    <property type="match status" value="1"/>
</dbReference>
<protein>
    <recommendedName>
        <fullName evidence="6">Cytochrome c oxidase assembly protein COX19</fullName>
    </recommendedName>
</protein>
<dbReference type="SUPFAM" id="SSF47072">
    <property type="entry name" value="Cysteine alpha-hairpin motif"/>
    <property type="match status" value="1"/>
</dbReference>
<organism evidence="9 10">
    <name type="scientific">Russula ochroleuca</name>
    <dbReference type="NCBI Taxonomy" id="152965"/>
    <lineage>
        <taxon>Eukaryota</taxon>
        <taxon>Fungi</taxon>
        <taxon>Dikarya</taxon>
        <taxon>Basidiomycota</taxon>
        <taxon>Agaricomycotina</taxon>
        <taxon>Agaricomycetes</taxon>
        <taxon>Russulales</taxon>
        <taxon>Russulaceae</taxon>
        <taxon>Russula</taxon>
    </lineage>
</organism>
<accession>A0A9P5MZ75</accession>
<evidence type="ECO:0000256" key="7">
    <source>
        <dbReference type="SAM" id="MobiDB-lite"/>
    </source>
</evidence>
<evidence type="ECO:0000256" key="3">
    <source>
        <dbReference type="ARBA" id="ARBA00023157"/>
    </source>
</evidence>
<feature type="domain" description="CHCH" evidence="8">
    <location>
        <begin position="31"/>
        <end position="65"/>
    </location>
</feature>
<keyword evidence="2" id="KW-0963">Cytoplasm</keyword>
<keyword evidence="10" id="KW-1185">Reference proteome</keyword>
<dbReference type="GO" id="GO:0033617">
    <property type="term" value="P:mitochondrial respiratory chain complex IV assembly"/>
    <property type="evidence" value="ECO:0007669"/>
    <property type="project" value="TreeGrafter"/>
</dbReference>
<comment type="caution">
    <text evidence="9">The sequence shown here is derived from an EMBL/GenBank/DDBJ whole genome shotgun (WGS) entry which is preliminary data.</text>
</comment>
<dbReference type="PROSITE" id="PS51808">
    <property type="entry name" value="CHCH"/>
    <property type="match status" value="1"/>
</dbReference>
<evidence type="ECO:0000256" key="2">
    <source>
        <dbReference type="ARBA" id="ARBA00022490"/>
    </source>
</evidence>
<proteinExistence type="inferred from homology"/>
<evidence type="ECO:0000256" key="1">
    <source>
        <dbReference type="ARBA" id="ARBA00004496"/>
    </source>
</evidence>
<dbReference type="InterPro" id="IPR009069">
    <property type="entry name" value="Cys_alpha_HP_mot_SF"/>
</dbReference>
<keyword evidence="3" id="KW-1015">Disulfide bond</keyword>
<dbReference type="InterPro" id="IPR010625">
    <property type="entry name" value="CHCH"/>
</dbReference>
<dbReference type="GO" id="GO:0005758">
    <property type="term" value="C:mitochondrial intermembrane space"/>
    <property type="evidence" value="ECO:0007669"/>
    <property type="project" value="TreeGrafter"/>
</dbReference>